<proteinExistence type="predicted"/>
<dbReference type="Proteomes" id="UP001589568">
    <property type="component" value="Unassembled WGS sequence"/>
</dbReference>
<organism evidence="1 2">
    <name type="scientific">Nonomuraea salmonea</name>
    <dbReference type="NCBI Taxonomy" id="46181"/>
    <lineage>
        <taxon>Bacteria</taxon>
        <taxon>Bacillati</taxon>
        <taxon>Actinomycetota</taxon>
        <taxon>Actinomycetes</taxon>
        <taxon>Streptosporangiales</taxon>
        <taxon>Streptosporangiaceae</taxon>
        <taxon>Nonomuraea</taxon>
    </lineage>
</organism>
<keyword evidence="2" id="KW-1185">Reference proteome</keyword>
<accession>A0ABV5P2M5</accession>
<evidence type="ECO:0000313" key="2">
    <source>
        <dbReference type="Proteomes" id="UP001589568"/>
    </source>
</evidence>
<protein>
    <submittedName>
        <fullName evidence="1">Uncharacterized protein</fullName>
    </submittedName>
</protein>
<name>A0ABV5P2M5_9ACTN</name>
<comment type="caution">
    <text evidence="1">The sequence shown here is derived from an EMBL/GenBank/DDBJ whole genome shotgun (WGS) entry which is preliminary data.</text>
</comment>
<dbReference type="RefSeq" id="WP_345410281.1">
    <property type="nucleotide sequence ID" value="NZ_BAAAXS010000002.1"/>
</dbReference>
<reference evidence="1 2" key="1">
    <citation type="submission" date="2024-09" db="EMBL/GenBank/DDBJ databases">
        <authorList>
            <person name="Sun Q."/>
            <person name="Mori K."/>
        </authorList>
    </citation>
    <scope>NUCLEOTIDE SEQUENCE [LARGE SCALE GENOMIC DNA]</scope>
    <source>
        <strain evidence="1 2">JCM 3324</strain>
    </source>
</reference>
<gene>
    <name evidence="1" type="ORF">ACFFR3_45690</name>
</gene>
<evidence type="ECO:0000313" key="1">
    <source>
        <dbReference type="EMBL" id="MFB9476828.1"/>
    </source>
</evidence>
<sequence length="139" mass="14487">MTGRERRLPDCPPWCTACQGLGQAALMGKDRAHFGSVATVSPARQPGTGIGVGIYQPGPEWSAAAAGPVVPPPVVLVMHQLGGPKPNLQMSAEDADTLAGLLERADPSPATGDLARGLREASRVLGDWQQAGRREEGSR</sequence>
<dbReference type="EMBL" id="JBHMCF010000057">
    <property type="protein sequence ID" value="MFB9476828.1"/>
    <property type="molecule type" value="Genomic_DNA"/>
</dbReference>